<organism evidence="1 2">
    <name type="scientific">Hyphococcus flavus</name>
    <dbReference type="NCBI Taxonomy" id="1866326"/>
    <lineage>
        <taxon>Bacteria</taxon>
        <taxon>Pseudomonadati</taxon>
        <taxon>Pseudomonadota</taxon>
        <taxon>Alphaproteobacteria</taxon>
        <taxon>Parvularculales</taxon>
        <taxon>Parvularculaceae</taxon>
        <taxon>Hyphococcus</taxon>
    </lineage>
</organism>
<sequence length="125" mass="14551">MNAETLYRMVQQLWPERVDISDATISGSSRARFPKLSYAWDKAELAVEPVGVNYKRIQDSWRDLGVWCYFQAFHQCAHDNYMLGRREVQRSDVSLNDFKARMKAALAVEGWERERVLYEAANGQS</sequence>
<dbReference type="AlphaFoldDB" id="A0AAF0CH12"/>
<gene>
    <name evidence="1" type="ORF">PUV54_06815</name>
</gene>
<dbReference type="RefSeq" id="WP_274494862.1">
    <property type="nucleotide sequence ID" value="NZ_CP118166.1"/>
</dbReference>
<reference evidence="1" key="1">
    <citation type="submission" date="2023-02" db="EMBL/GenBank/DDBJ databases">
        <title>Genome sequence of Hyphococcus flavus.</title>
        <authorList>
            <person name="Rong J.-C."/>
            <person name="Zhao Q."/>
            <person name="Yi M."/>
            <person name="Wu J.-Y."/>
        </authorList>
    </citation>
    <scope>NUCLEOTIDE SEQUENCE</scope>
    <source>
        <strain evidence="1">MCCC 1K03223</strain>
    </source>
</reference>
<evidence type="ECO:0000313" key="1">
    <source>
        <dbReference type="EMBL" id="WDI32908.1"/>
    </source>
</evidence>
<name>A0AAF0CH12_9PROT</name>
<dbReference type="KEGG" id="hfl:PUV54_06815"/>
<proteinExistence type="predicted"/>
<protein>
    <submittedName>
        <fullName evidence="1">Uncharacterized protein</fullName>
    </submittedName>
</protein>
<keyword evidence="2" id="KW-1185">Reference proteome</keyword>
<dbReference type="EMBL" id="CP118166">
    <property type="protein sequence ID" value="WDI32908.1"/>
    <property type="molecule type" value="Genomic_DNA"/>
</dbReference>
<accession>A0AAF0CH12</accession>
<dbReference type="Proteomes" id="UP001214043">
    <property type="component" value="Chromosome"/>
</dbReference>
<evidence type="ECO:0000313" key="2">
    <source>
        <dbReference type="Proteomes" id="UP001214043"/>
    </source>
</evidence>